<reference evidence="2" key="1">
    <citation type="journal article" date="2021" name="Proc. Natl. Acad. Sci. U.S.A.">
        <title>A Catalog of Tens of Thousands of Viruses from Human Metagenomes Reveals Hidden Associations with Chronic Diseases.</title>
        <authorList>
            <person name="Tisza M.J."/>
            <person name="Buck C.B."/>
        </authorList>
    </citation>
    <scope>NUCLEOTIDE SEQUENCE</scope>
    <source>
        <strain evidence="2">CtAjZ17</strain>
    </source>
</reference>
<evidence type="ECO:0000313" key="2">
    <source>
        <dbReference type="EMBL" id="DAF52574.1"/>
    </source>
</evidence>
<accession>A0A8S5SNN8</accession>
<keyword evidence="1" id="KW-0175">Coiled coil</keyword>
<proteinExistence type="predicted"/>
<sequence length="137" mass="16446">MNRDLLEQYTDAVKLIKETKETIKKLEKRNSVQTKDTVSGSNSEFPFQPMHFVIQGKTHDEDDKIERQKRRQQIQIEQAEKLKNDVEEWMLTIPFRMRRIIKFKIFEEMNWQQVAKHIGGKATGESVRKEFETFMKK</sequence>
<evidence type="ECO:0008006" key="3">
    <source>
        <dbReference type="Google" id="ProtNLM"/>
    </source>
</evidence>
<dbReference type="EMBL" id="BK032639">
    <property type="protein sequence ID" value="DAF52574.1"/>
    <property type="molecule type" value="Genomic_DNA"/>
</dbReference>
<organism evidence="2">
    <name type="scientific">Siphoviridae sp. ctAjZ17</name>
    <dbReference type="NCBI Taxonomy" id="2827797"/>
    <lineage>
        <taxon>Viruses</taxon>
        <taxon>Duplodnaviria</taxon>
        <taxon>Heunggongvirae</taxon>
        <taxon>Uroviricota</taxon>
        <taxon>Caudoviricetes</taxon>
    </lineage>
</organism>
<name>A0A8S5SNN8_9CAUD</name>
<protein>
    <recommendedName>
        <fullName evidence="3">RNA polymerase subunit sigma-70</fullName>
    </recommendedName>
</protein>
<evidence type="ECO:0000256" key="1">
    <source>
        <dbReference type="SAM" id="Coils"/>
    </source>
</evidence>
<feature type="coiled-coil region" evidence="1">
    <location>
        <begin position="9"/>
        <end position="36"/>
    </location>
</feature>